<evidence type="ECO:0000313" key="2">
    <source>
        <dbReference type="EMBL" id="MDV7134985.1"/>
    </source>
</evidence>
<reference evidence="3 4" key="1">
    <citation type="submission" date="2018-10" db="EMBL/GenBank/DDBJ databases">
        <title>Sequencing the genomes of 1000 actinobacteria strains.</title>
        <authorList>
            <person name="Klenk H.-P."/>
        </authorList>
    </citation>
    <scope>NUCLEOTIDE SEQUENCE [LARGE SCALE GENOMIC DNA]</scope>
    <source>
        <strain evidence="3 4">DSM 44343</strain>
    </source>
</reference>
<dbReference type="EMBL" id="JAWLUM010000002">
    <property type="protein sequence ID" value="MDV7134985.1"/>
    <property type="molecule type" value="Genomic_DNA"/>
</dbReference>
<evidence type="ECO:0000313" key="4">
    <source>
        <dbReference type="Proteomes" id="UP000274762"/>
    </source>
</evidence>
<reference evidence="2 5" key="2">
    <citation type="submission" date="2023-10" db="EMBL/GenBank/DDBJ databases">
        <title>Development of a sustainable strategy for remediation of hydrocarbon-contaminated territories based on the waste exchange concept.</title>
        <authorList>
            <person name="Krivoruchko A."/>
        </authorList>
    </citation>
    <scope>NUCLEOTIDE SEQUENCE [LARGE SCALE GENOMIC DNA]</scope>
    <source>
        <strain evidence="2 5">IEGM 1236</strain>
    </source>
</reference>
<evidence type="ECO:0000256" key="1">
    <source>
        <dbReference type="SAM" id="Phobius"/>
    </source>
</evidence>
<feature type="transmembrane region" description="Helical" evidence="1">
    <location>
        <begin position="26"/>
        <end position="51"/>
    </location>
</feature>
<proteinExistence type="predicted"/>
<dbReference type="AlphaFoldDB" id="A0A495K8M4"/>
<sequence>MQPQDDDPTQEIRAVEPESGVNTATVLVAVGVSAVVAALIVTSGLVLILILHTR</sequence>
<dbReference type="Proteomes" id="UP000274762">
    <property type="component" value="Unassembled WGS sequence"/>
</dbReference>
<dbReference type="RefSeq" id="WP_156045404.1">
    <property type="nucleotide sequence ID" value="NZ_CBCRXS010000003.1"/>
</dbReference>
<keyword evidence="1" id="KW-1133">Transmembrane helix</keyword>
<dbReference type="EMBL" id="RBKV01000001">
    <property type="protein sequence ID" value="RKR97115.1"/>
    <property type="molecule type" value="Genomic_DNA"/>
</dbReference>
<dbReference type="Proteomes" id="UP001185792">
    <property type="component" value="Unassembled WGS sequence"/>
</dbReference>
<gene>
    <name evidence="3" type="ORF">DFJ75_3980</name>
    <name evidence="2" type="ORF">R4198_14870</name>
</gene>
<evidence type="ECO:0000313" key="3">
    <source>
        <dbReference type="EMBL" id="RKR97115.1"/>
    </source>
</evidence>
<keyword evidence="5" id="KW-1185">Reference proteome</keyword>
<organism evidence="3 4">
    <name type="scientific">Williamsia marianensis</name>
    <dbReference type="NCBI Taxonomy" id="85044"/>
    <lineage>
        <taxon>Bacteria</taxon>
        <taxon>Bacillati</taxon>
        <taxon>Actinomycetota</taxon>
        <taxon>Actinomycetes</taxon>
        <taxon>Mycobacteriales</taxon>
        <taxon>Nocardiaceae</taxon>
        <taxon>Williamsia</taxon>
    </lineage>
</organism>
<accession>A0A495K8M4</accession>
<keyword evidence="1" id="KW-0472">Membrane</keyword>
<keyword evidence="1" id="KW-0812">Transmembrane</keyword>
<protein>
    <submittedName>
        <fullName evidence="3">Uncharacterized protein</fullName>
    </submittedName>
</protein>
<evidence type="ECO:0000313" key="5">
    <source>
        <dbReference type="Proteomes" id="UP001185792"/>
    </source>
</evidence>
<name>A0A495K8M4_WILMA</name>
<comment type="caution">
    <text evidence="3">The sequence shown here is derived from an EMBL/GenBank/DDBJ whole genome shotgun (WGS) entry which is preliminary data.</text>
</comment>